<feature type="chain" id="PRO_5017178311" evidence="1">
    <location>
        <begin position="34"/>
        <end position="817"/>
    </location>
</feature>
<gene>
    <name evidence="2" type="ORF">D7I46_07520</name>
</gene>
<evidence type="ECO:0000313" key="2">
    <source>
        <dbReference type="EMBL" id="AYG00954.1"/>
    </source>
</evidence>
<protein>
    <submittedName>
        <fullName evidence="2">Uncharacterized protein</fullName>
    </submittedName>
</protein>
<dbReference type="RefSeq" id="WP_120772337.1">
    <property type="nucleotide sequence ID" value="NZ_CP032627.1"/>
</dbReference>
<accession>A0A387BFA5</accession>
<dbReference type="KEGG" id="lact:D7I46_07520"/>
<reference evidence="2 3" key="1">
    <citation type="submission" date="2018-09" db="EMBL/GenBank/DDBJ databases">
        <title>Genome sequencing of strain 1JSPR-7.</title>
        <authorList>
            <person name="Heo J."/>
            <person name="Kim S.-J."/>
            <person name="Kwon S.-W."/>
        </authorList>
    </citation>
    <scope>NUCLEOTIDE SEQUENCE [LARGE SCALE GENOMIC DNA]</scope>
    <source>
        <strain evidence="2 3">1JSPR-7</strain>
    </source>
</reference>
<dbReference type="EMBL" id="CP032627">
    <property type="protein sequence ID" value="AYG00954.1"/>
    <property type="molecule type" value="Genomic_DNA"/>
</dbReference>
<keyword evidence="1" id="KW-0732">Signal</keyword>
<dbReference type="Proteomes" id="UP000269374">
    <property type="component" value="Chromosome"/>
</dbReference>
<evidence type="ECO:0000313" key="3">
    <source>
        <dbReference type="Proteomes" id="UP000269374"/>
    </source>
</evidence>
<dbReference type="InterPro" id="IPR006637">
    <property type="entry name" value="ChW"/>
</dbReference>
<sequence length="817" mass="87167">MSNKKRRNNKAVFRKFASTAALGTMLISPMAPAMNVVAEGLEGEPKHSLVQPRDVSPTAERYFGDESNLVISDIEGLTDFVVESIISVVKDEETLDNHGLVVGDGGTELEFTDNLDVGVYIITLEDDEGFTKVIELTITPFVLSAGDIDVISQPAEISREFNDDITITAADINSPKATINLKSDAPLDEVELDLTPLVEAELVSFADKAIGVGKVVQVDFGAITEDAEIEDLVNKMFDGTNFTLNKAELGADGTGNPKALASWLNTNSGNFFTGEILPATLSEETLNRAFNAGEITRTIVNDAESGFTIDTKPMLDFTKTAFASLGEVELNFEVLNDYKDAFTFEHNNPGDVGVAFDVTGFMNTASLEALLGEKANDVIDMFNAEGSVNTLQNWIEKMAGNVEDGVVTPGQFFTATNQVDVEFNDQMRIRAHATGEFGSQNNVTTDENGVLQVGTVGQAQALHTFQLELKDENGNLIPGIKIGGHVQTTGDVDVANGQRLGTAGQRLEGINIHVDGDYQLTGKYTIEYRMHVQGQGWLDWADIENHEFAGTEGYSIRGEAIQVRVVDKNAQAEAESDGGQIDAAGIVSLDAAEGAVGPETNNDYKTVNVEGIHHIHPTVQMGTGHVQGLGNLHGDGGSASTTGAGIKTIGTTGQGRRLEELTLGIENAGLHGTDGLVKAEELQIAAHLQGIGWTKGEVDEDGTVTVGTRGQSRRLEALAIELPKAMQQVFSIQYRVHVQGQGWLAWTADGGLAGTTGQSRRIEAVQVRIVPRGAGLGLPTGGSANAGVLFTGDFADLNTVQEIQNPPATEPETEPEE</sequence>
<dbReference type="SMART" id="SM00728">
    <property type="entry name" value="ChW"/>
    <property type="match status" value="4"/>
</dbReference>
<evidence type="ECO:0000256" key="1">
    <source>
        <dbReference type="SAM" id="SignalP"/>
    </source>
</evidence>
<feature type="signal peptide" evidence="1">
    <location>
        <begin position="1"/>
        <end position="33"/>
    </location>
</feature>
<name>A0A387BFA5_9LACT</name>
<dbReference type="OrthoDB" id="3186156at2"/>
<proteinExistence type="predicted"/>
<dbReference type="AlphaFoldDB" id="A0A387BFA5"/>
<dbReference type="Pfam" id="PF07538">
    <property type="entry name" value="ChW"/>
    <property type="match status" value="3"/>
</dbReference>
<organism evidence="2 3">
    <name type="scientific">Lactococcus allomyrinae</name>
    <dbReference type="NCBI Taxonomy" id="2419773"/>
    <lineage>
        <taxon>Bacteria</taxon>
        <taxon>Bacillati</taxon>
        <taxon>Bacillota</taxon>
        <taxon>Bacilli</taxon>
        <taxon>Lactobacillales</taxon>
        <taxon>Streptococcaceae</taxon>
        <taxon>Lactococcus</taxon>
    </lineage>
</organism>
<keyword evidence="3" id="KW-1185">Reference proteome</keyword>